<evidence type="ECO:0000256" key="2">
    <source>
        <dbReference type="ARBA" id="ARBA00012528"/>
    </source>
</evidence>
<dbReference type="SUPFAM" id="SSF55073">
    <property type="entry name" value="Nucleotide cyclase"/>
    <property type="match status" value="1"/>
</dbReference>
<dbReference type="PROSITE" id="PS50887">
    <property type="entry name" value="GGDEF"/>
    <property type="match status" value="1"/>
</dbReference>
<protein>
    <recommendedName>
        <fullName evidence="2">diguanylate cyclase</fullName>
        <ecNumber evidence="2">2.7.7.65</ecNumber>
    </recommendedName>
</protein>
<dbReference type="Pfam" id="PF13492">
    <property type="entry name" value="GAF_3"/>
    <property type="match status" value="1"/>
</dbReference>
<keyword evidence="7" id="KW-1185">Reference proteome</keyword>
<feature type="transmembrane region" description="Helical" evidence="4">
    <location>
        <begin position="181"/>
        <end position="203"/>
    </location>
</feature>
<dbReference type="InterPro" id="IPR029787">
    <property type="entry name" value="Nucleotide_cyclase"/>
</dbReference>
<dbReference type="NCBIfam" id="TIGR00254">
    <property type="entry name" value="GGDEF"/>
    <property type="match status" value="1"/>
</dbReference>
<feature type="domain" description="GGDEF" evidence="5">
    <location>
        <begin position="412"/>
        <end position="546"/>
    </location>
</feature>
<dbReference type="SMART" id="SM00267">
    <property type="entry name" value="GGDEF"/>
    <property type="match status" value="1"/>
</dbReference>
<keyword evidence="4" id="KW-1133">Transmembrane helix</keyword>
<dbReference type="EC" id="2.7.7.65" evidence="2"/>
<dbReference type="GO" id="GO:0043709">
    <property type="term" value="P:cell adhesion involved in single-species biofilm formation"/>
    <property type="evidence" value="ECO:0007669"/>
    <property type="project" value="TreeGrafter"/>
</dbReference>
<dbReference type="InterPro" id="IPR000160">
    <property type="entry name" value="GGDEF_dom"/>
</dbReference>
<dbReference type="GO" id="GO:0052621">
    <property type="term" value="F:diguanylate cyclase activity"/>
    <property type="evidence" value="ECO:0007669"/>
    <property type="project" value="UniProtKB-EC"/>
</dbReference>
<evidence type="ECO:0000259" key="5">
    <source>
        <dbReference type="PROSITE" id="PS50887"/>
    </source>
</evidence>
<dbReference type="InterPro" id="IPR050469">
    <property type="entry name" value="Diguanylate_Cyclase"/>
</dbReference>
<dbReference type="CDD" id="cd19410">
    <property type="entry name" value="HK9-like_sensor"/>
    <property type="match status" value="1"/>
</dbReference>
<name>A0AAE3HKM3_9GAMM</name>
<gene>
    <name evidence="6" type="ORF">J2T55_000165</name>
</gene>
<dbReference type="FunFam" id="3.30.70.270:FF:000001">
    <property type="entry name" value="Diguanylate cyclase domain protein"/>
    <property type="match status" value="1"/>
</dbReference>
<dbReference type="Proteomes" id="UP001204445">
    <property type="component" value="Unassembled WGS sequence"/>
</dbReference>
<reference evidence="6" key="1">
    <citation type="submission" date="2022-08" db="EMBL/GenBank/DDBJ databases">
        <title>Genomic Encyclopedia of Type Strains, Phase III (KMG-III): the genomes of soil and plant-associated and newly described type strains.</title>
        <authorList>
            <person name="Whitman W."/>
        </authorList>
    </citation>
    <scope>NUCLEOTIDE SEQUENCE</scope>
    <source>
        <strain evidence="6">HMT 1</strain>
    </source>
</reference>
<sequence length="556" mass="62370">MQTFQRKVLLLFASAVLLGVVFIGLIMANAYEGQETRQQASDSRERLLLLKDMVATLFEAESSQRAYAASGDPLFKEEHVIVRRELETILTQLRQQTFPEAISTDQIAQLADLIELRAQSMDELVQIRDEEGTAAAAAYIETHKGERLTDRIRTISNNILDTEASVLANRRATVQRHEQQLFYLLGGGGLLNILLLGWAFILIRHEQRRAETSVDQLRAYSDEITYINQLSNSLQSCESQAAAAEVIQHFMQLLFPATRGGFYMMRASRNLLQLAARWGDDDDTNPLVDPIEPNDCWALRLGRLHSLRSTLTDLRCHHAAQHSGHYICVPMMAQGETVGLLHLRPAADNAIDVMEKRAGILAAHIGSALASISLREALQQQNIRDPLTGLYNRRYLEETVEREHLRAQRDNSGLGVIMVDIDHFKQFNDNHGHQAGDLQLKEFAHYLRRHIRGEDIACRYGGEEFVLLLPGSTLEQARDRAESLRQGLSSLQLDFHGQSLPTVTASFGVAAFTNQDQDWETVLHLADTALYQAKRAGRDRVVVTDYGDKTSAANPA</sequence>
<proteinExistence type="predicted"/>
<evidence type="ECO:0000256" key="1">
    <source>
        <dbReference type="ARBA" id="ARBA00001946"/>
    </source>
</evidence>
<organism evidence="6 7">
    <name type="scientific">Methylohalomonas lacus</name>
    <dbReference type="NCBI Taxonomy" id="398773"/>
    <lineage>
        <taxon>Bacteria</taxon>
        <taxon>Pseudomonadati</taxon>
        <taxon>Pseudomonadota</taxon>
        <taxon>Gammaproteobacteria</taxon>
        <taxon>Methylohalomonadales</taxon>
        <taxon>Methylohalomonadaceae</taxon>
        <taxon>Methylohalomonas</taxon>
    </lineage>
</organism>
<evidence type="ECO:0000313" key="6">
    <source>
        <dbReference type="EMBL" id="MCS3902173.1"/>
    </source>
</evidence>
<dbReference type="Pfam" id="PF00990">
    <property type="entry name" value="GGDEF"/>
    <property type="match status" value="1"/>
</dbReference>
<dbReference type="EMBL" id="JANUCT010000001">
    <property type="protein sequence ID" value="MCS3902173.1"/>
    <property type="molecule type" value="Genomic_DNA"/>
</dbReference>
<dbReference type="GO" id="GO:1902201">
    <property type="term" value="P:negative regulation of bacterial-type flagellum-dependent cell motility"/>
    <property type="evidence" value="ECO:0007669"/>
    <property type="project" value="TreeGrafter"/>
</dbReference>
<keyword evidence="4" id="KW-0812">Transmembrane</keyword>
<dbReference type="PANTHER" id="PTHR45138">
    <property type="entry name" value="REGULATORY COMPONENTS OF SENSORY TRANSDUCTION SYSTEM"/>
    <property type="match status" value="1"/>
</dbReference>
<dbReference type="InterPro" id="IPR007891">
    <property type="entry name" value="CHASE3"/>
</dbReference>
<evidence type="ECO:0000313" key="7">
    <source>
        <dbReference type="Proteomes" id="UP001204445"/>
    </source>
</evidence>
<dbReference type="RefSeq" id="WP_259053567.1">
    <property type="nucleotide sequence ID" value="NZ_JANUCT010000001.1"/>
</dbReference>
<evidence type="ECO:0000256" key="3">
    <source>
        <dbReference type="ARBA" id="ARBA00034247"/>
    </source>
</evidence>
<comment type="caution">
    <text evidence="6">The sequence shown here is derived from an EMBL/GenBank/DDBJ whole genome shotgun (WGS) entry which is preliminary data.</text>
</comment>
<dbReference type="InterPro" id="IPR043128">
    <property type="entry name" value="Rev_trsase/Diguanyl_cyclase"/>
</dbReference>
<dbReference type="PANTHER" id="PTHR45138:SF9">
    <property type="entry name" value="DIGUANYLATE CYCLASE DGCM-RELATED"/>
    <property type="match status" value="1"/>
</dbReference>
<dbReference type="CDD" id="cd01949">
    <property type="entry name" value="GGDEF"/>
    <property type="match status" value="1"/>
</dbReference>
<dbReference type="Pfam" id="PF05227">
    <property type="entry name" value="CHASE3"/>
    <property type="match status" value="1"/>
</dbReference>
<dbReference type="GO" id="GO:0005886">
    <property type="term" value="C:plasma membrane"/>
    <property type="evidence" value="ECO:0007669"/>
    <property type="project" value="TreeGrafter"/>
</dbReference>
<dbReference type="Gene3D" id="3.30.70.270">
    <property type="match status" value="1"/>
</dbReference>
<comment type="cofactor">
    <cofactor evidence="1">
        <name>Mg(2+)</name>
        <dbReference type="ChEBI" id="CHEBI:18420"/>
    </cofactor>
</comment>
<keyword evidence="4" id="KW-0472">Membrane</keyword>
<dbReference type="AlphaFoldDB" id="A0AAE3HKM3"/>
<comment type="catalytic activity">
    <reaction evidence="3">
        <text>2 GTP = 3',3'-c-di-GMP + 2 diphosphate</text>
        <dbReference type="Rhea" id="RHEA:24898"/>
        <dbReference type="ChEBI" id="CHEBI:33019"/>
        <dbReference type="ChEBI" id="CHEBI:37565"/>
        <dbReference type="ChEBI" id="CHEBI:58805"/>
        <dbReference type="EC" id="2.7.7.65"/>
    </reaction>
</comment>
<dbReference type="Gene3D" id="3.30.450.40">
    <property type="match status" value="1"/>
</dbReference>
<dbReference type="SUPFAM" id="SSF55781">
    <property type="entry name" value="GAF domain-like"/>
    <property type="match status" value="1"/>
</dbReference>
<accession>A0AAE3HKM3</accession>
<evidence type="ECO:0000256" key="4">
    <source>
        <dbReference type="SAM" id="Phobius"/>
    </source>
</evidence>
<dbReference type="InterPro" id="IPR029016">
    <property type="entry name" value="GAF-like_dom_sf"/>
</dbReference>
<dbReference type="InterPro" id="IPR003018">
    <property type="entry name" value="GAF"/>
</dbReference>